<dbReference type="OrthoDB" id="9789527at2"/>
<dbReference type="RefSeq" id="WP_126539144.1">
    <property type="nucleotide sequence ID" value="NZ_BSPM01000007.1"/>
</dbReference>
<evidence type="ECO:0000256" key="4">
    <source>
        <dbReference type="ARBA" id="ARBA00022989"/>
    </source>
</evidence>
<feature type="transmembrane region" description="Helical" evidence="6">
    <location>
        <begin position="391"/>
        <end position="410"/>
    </location>
</feature>
<feature type="transmembrane region" description="Helical" evidence="6">
    <location>
        <begin position="416"/>
        <end position="438"/>
    </location>
</feature>
<feature type="transmembrane region" description="Helical" evidence="6">
    <location>
        <begin position="246"/>
        <end position="265"/>
    </location>
</feature>
<dbReference type="CDD" id="cd13136">
    <property type="entry name" value="MATE_DinF_like"/>
    <property type="match status" value="1"/>
</dbReference>
<feature type="transmembrane region" description="Helical" evidence="6">
    <location>
        <begin position="16"/>
        <end position="37"/>
    </location>
</feature>
<organism evidence="7 8">
    <name type="scientific">Oharaeibacter diazotrophicus</name>
    <dbReference type="NCBI Taxonomy" id="1920512"/>
    <lineage>
        <taxon>Bacteria</taxon>
        <taxon>Pseudomonadati</taxon>
        <taxon>Pseudomonadota</taxon>
        <taxon>Alphaproteobacteria</taxon>
        <taxon>Hyphomicrobiales</taxon>
        <taxon>Pleomorphomonadaceae</taxon>
        <taxon>Oharaeibacter</taxon>
    </lineage>
</organism>
<dbReference type="InterPro" id="IPR002528">
    <property type="entry name" value="MATE_fam"/>
</dbReference>
<feature type="transmembrane region" description="Helical" evidence="6">
    <location>
        <begin position="136"/>
        <end position="160"/>
    </location>
</feature>
<evidence type="ECO:0000256" key="5">
    <source>
        <dbReference type="ARBA" id="ARBA00023136"/>
    </source>
</evidence>
<dbReference type="GO" id="GO:0015297">
    <property type="term" value="F:antiporter activity"/>
    <property type="evidence" value="ECO:0007669"/>
    <property type="project" value="InterPro"/>
</dbReference>
<feature type="transmembrane region" description="Helical" evidence="6">
    <location>
        <begin position="271"/>
        <end position="293"/>
    </location>
</feature>
<keyword evidence="3 6" id="KW-0812">Transmembrane</keyword>
<comment type="subcellular location">
    <subcellularLocation>
        <location evidence="1">Membrane</location>
        <topology evidence="1">Multi-pass membrane protein</topology>
    </subcellularLocation>
</comment>
<dbReference type="PANTHER" id="PTHR42893">
    <property type="entry name" value="PROTEIN DETOXIFICATION 44, CHLOROPLASTIC-RELATED"/>
    <property type="match status" value="1"/>
</dbReference>
<dbReference type="NCBIfam" id="TIGR00797">
    <property type="entry name" value="matE"/>
    <property type="match status" value="1"/>
</dbReference>
<feature type="transmembrane region" description="Helical" evidence="6">
    <location>
        <begin position="98"/>
        <end position="124"/>
    </location>
</feature>
<dbReference type="EMBL" id="SNXY01000010">
    <property type="protein sequence ID" value="TDP82546.1"/>
    <property type="molecule type" value="Genomic_DNA"/>
</dbReference>
<evidence type="ECO:0000256" key="6">
    <source>
        <dbReference type="SAM" id="Phobius"/>
    </source>
</evidence>
<keyword evidence="8" id="KW-1185">Reference proteome</keyword>
<evidence type="ECO:0000256" key="2">
    <source>
        <dbReference type="ARBA" id="ARBA00010199"/>
    </source>
</evidence>
<keyword evidence="5 6" id="KW-0472">Membrane</keyword>
<evidence type="ECO:0000313" key="8">
    <source>
        <dbReference type="Proteomes" id="UP000294547"/>
    </source>
</evidence>
<keyword evidence="4 6" id="KW-1133">Transmembrane helix</keyword>
<feature type="transmembrane region" description="Helical" evidence="6">
    <location>
        <begin position="314"/>
        <end position="338"/>
    </location>
</feature>
<evidence type="ECO:0000256" key="3">
    <source>
        <dbReference type="ARBA" id="ARBA00022692"/>
    </source>
</evidence>
<gene>
    <name evidence="7" type="ORF">EDD54_3815</name>
</gene>
<comment type="similarity">
    <text evidence="2">Belongs to the multi antimicrobial extrusion (MATE) (TC 2.A.66.1) family.</text>
</comment>
<comment type="caution">
    <text evidence="7">The sequence shown here is derived from an EMBL/GenBank/DDBJ whole genome shotgun (WGS) entry which is preliminary data.</text>
</comment>
<protein>
    <submittedName>
        <fullName evidence="7">Putative MATE family efflux protein</fullName>
    </submittedName>
</protein>
<reference evidence="7 8" key="1">
    <citation type="submission" date="2019-03" db="EMBL/GenBank/DDBJ databases">
        <title>Genomic Encyclopedia of Type Strains, Phase IV (KMG-IV): sequencing the most valuable type-strain genomes for metagenomic binning, comparative biology and taxonomic classification.</title>
        <authorList>
            <person name="Goeker M."/>
        </authorList>
    </citation>
    <scope>NUCLEOTIDE SEQUENCE [LARGE SCALE GENOMIC DNA]</scope>
    <source>
        <strain evidence="7 8">DSM 102969</strain>
    </source>
</reference>
<accession>A0A4R6RA78</accession>
<proteinExistence type="inferred from homology"/>
<evidence type="ECO:0000313" key="7">
    <source>
        <dbReference type="EMBL" id="TDP82546.1"/>
    </source>
</evidence>
<dbReference type="GO" id="GO:0042910">
    <property type="term" value="F:xenobiotic transmembrane transporter activity"/>
    <property type="evidence" value="ECO:0007669"/>
    <property type="project" value="InterPro"/>
</dbReference>
<feature type="transmembrane region" description="Helical" evidence="6">
    <location>
        <begin position="172"/>
        <end position="191"/>
    </location>
</feature>
<name>A0A4R6RA78_9HYPH</name>
<sequence length="447" mass="45965">MTSHARPGDFRVDSATVFRIAVPMTLAFLSTPLLGAVDTGVVGQLGDAALVGGIAVGALVFDFLFSTFNFLRSGTTGLTAQALGAGDEREMAASLARALVVAAVSGLAMIALAGPILAASLAFVDPSDAVAAATATYFGIRILSAPFALANYAVLGWVLGLGRSGLGLALQTLLNGVNIAGSIGLGLGAGWGIAGVAWGTVIGEVVTAVVGLVVCVGIGRHGFHRIRGAVFERAAFLRMLAVNRDIMIRSFALLFAFAAFTRAGARFGDTVLAANAVLMNFFMIGGYFLDGLANAAEQLAGRAVGARTRAAFDAAVRLTVAWGFAFSAVVAVVLFVAGGPVIDVMTTSPEVRAAAAAFLPWAALTPLAGVLAFEMDGVYIGATWSREMRNMMLVSLAIFLAVLWAATPVLGNHGLWLALLVFLGARGLTLAARVPALATRTFAEETR</sequence>
<feature type="transmembrane region" description="Helical" evidence="6">
    <location>
        <begin position="49"/>
        <end position="71"/>
    </location>
</feature>
<evidence type="ECO:0000256" key="1">
    <source>
        <dbReference type="ARBA" id="ARBA00004141"/>
    </source>
</evidence>
<dbReference type="PANTHER" id="PTHR42893:SF46">
    <property type="entry name" value="PROTEIN DETOXIFICATION 44, CHLOROPLASTIC"/>
    <property type="match status" value="1"/>
</dbReference>
<dbReference type="Pfam" id="PF01554">
    <property type="entry name" value="MatE"/>
    <property type="match status" value="2"/>
</dbReference>
<dbReference type="InterPro" id="IPR044644">
    <property type="entry name" value="DinF-like"/>
</dbReference>
<dbReference type="AlphaFoldDB" id="A0A4R6RA78"/>
<dbReference type="Proteomes" id="UP000294547">
    <property type="component" value="Unassembled WGS sequence"/>
</dbReference>
<feature type="transmembrane region" description="Helical" evidence="6">
    <location>
        <begin position="358"/>
        <end position="379"/>
    </location>
</feature>
<dbReference type="GO" id="GO:0005886">
    <property type="term" value="C:plasma membrane"/>
    <property type="evidence" value="ECO:0007669"/>
    <property type="project" value="TreeGrafter"/>
</dbReference>
<feature type="transmembrane region" description="Helical" evidence="6">
    <location>
        <begin position="197"/>
        <end position="218"/>
    </location>
</feature>